<dbReference type="GO" id="GO:0022857">
    <property type="term" value="F:transmembrane transporter activity"/>
    <property type="evidence" value="ECO:0007669"/>
    <property type="project" value="InterPro"/>
</dbReference>
<keyword evidence="2" id="KW-0547">Nucleotide-binding</keyword>
<dbReference type="AlphaFoldDB" id="A0A251X562"/>
<dbReference type="GO" id="GO:0005524">
    <property type="term" value="F:ATP binding"/>
    <property type="evidence" value="ECO:0007669"/>
    <property type="project" value="UniProtKB-KW"/>
</dbReference>
<dbReference type="InterPro" id="IPR003439">
    <property type="entry name" value="ABC_transporter-like_ATP-bd"/>
</dbReference>
<gene>
    <name evidence="5" type="ORF">TPSD3_13170</name>
</gene>
<evidence type="ECO:0000313" key="6">
    <source>
        <dbReference type="Proteomes" id="UP000194798"/>
    </source>
</evidence>
<dbReference type="PANTHER" id="PTHR42781:SF4">
    <property type="entry name" value="SPERMIDINE_PUTRESCINE IMPORT ATP-BINDING PROTEIN POTA"/>
    <property type="match status" value="1"/>
</dbReference>
<evidence type="ECO:0000313" key="5">
    <source>
        <dbReference type="EMBL" id="OUD12077.1"/>
    </source>
</evidence>
<dbReference type="Pfam" id="PF00005">
    <property type="entry name" value="ABC_tran"/>
    <property type="match status" value="1"/>
</dbReference>
<comment type="caution">
    <text evidence="5">The sequence shown here is derived from an EMBL/GenBank/DDBJ whole genome shotgun (WGS) entry which is preliminary data.</text>
</comment>
<dbReference type="Gene3D" id="2.40.50.100">
    <property type="match status" value="1"/>
</dbReference>
<sequence length="347" mass="38612">MTLLSLAHVTCQYAQHVVFENLSFDIAAGELICLLGPSGCGKTTALRAIAGFEPITQGIIRLQDRILSKPQQMLAPEQRQIGMVFQDYALFPHLTVLDNVRFGLRTLPRAERLARARHFLAVVGLSDYAQRYPHELSGGQQQRVALARALAPQPAMLLLDEPFSNLDVDLRERLSVEVRDILKNQGITALLVTHDQHEAFALSDKIGVMSAGQIVQWDTAFTIYHHPANRFVANFIGQSALIRGQRLPNGRVMTELGEITVAAVENTCNGQWLDVLIRPDDVVIDPHGSLHASIEQRAFKGADTLYTLRLPSGDRVYCLLPSQPHYALNEVLTLRLVDREWVAFAVD</sequence>
<proteinExistence type="predicted"/>
<organism evidence="5 6">
    <name type="scientific">Thioflexithrix psekupsensis</name>
    <dbReference type="NCBI Taxonomy" id="1570016"/>
    <lineage>
        <taxon>Bacteria</taxon>
        <taxon>Pseudomonadati</taxon>
        <taxon>Pseudomonadota</taxon>
        <taxon>Gammaproteobacteria</taxon>
        <taxon>Thiotrichales</taxon>
        <taxon>Thioflexithrix</taxon>
    </lineage>
</organism>
<dbReference type="SMART" id="SM00382">
    <property type="entry name" value="AAA"/>
    <property type="match status" value="1"/>
</dbReference>
<dbReference type="GO" id="GO:0016887">
    <property type="term" value="F:ATP hydrolysis activity"/>
    <property type="evidence" value="ECO:0007669"/>
    <property type="project" value="InterPro"/>
</dbReference>
<dbReference type="PROSITE" id="PS50893">
    <property type="entry name" value="ABC_TRANSPORTER_2"/>
    <property type="match status" value="1"/>
</dbReference>
<dbReference type="GO" id="GO:0043190">
    <property type="term" value="C:ATP-binding cassette (ABC) transporter complex"/>
    <property type="evidence" value="ECO:0007669"/>
    <property type="project" value="InterPro"/>
</dbReference>
<evidence type="ECO:0000256" key="1">
    <source>
        <dbReference type="ARBA" id="ARBA00022448"/>
    </source>
</evidence>
<dbReference type="InterPro" id="IPR013611">
    <property type="entry name" value="Transp-assoc_OB_typ2"/>
</dbReference>
<keyword evidence="1" id="KW-0813">Transport</keyword>
<dbReference type="InterPro" id="IPR050093">
    <property type="entry name" value="ABC_SmlMolc_Importer"/>
</dbReference>
<dbReference type="SUPFAM" id="SSF52540">
    <property type="entry name" value="P-loop containing nucleoside triphosphate hydrolases"/>
    <property type="match status" value="1"/>
</dbReference>
<dbReference type="InterPro" id="IPR017871">
    <property type="entry name" value="ABC_transporter-like_CS"/>
</dbReference>
<dbReference type="RefSeq" id="WP_086488992.1">
    <property type="nucleotide sequence ID" value="NZ_MSLT01000023.1"/>
</dbReference>
<dbReference type="InterPro" id="IPR027417">
    <property type="entry name" value="P-loop_NTPase"/>
</dbReference>
<dbReference type="InterPro" id="IPR003593">
    <property type="entry name" value="AAA+_ATPase"/>
</dbReference>
<keyword evidence="6" id="KW-1185">Reference proteome</keyword>
<evidence type="ECO:0000259" key="4">
    <source>
        <dbReference type="PROSITE" id="PS50893"/>
    </source>
</evidence>
<feature type="domain" description="ABC transporter" evidence="4">
    <location>
        <begin position="4"/>
        <end position="236"/>
    </location>
</feature>
<dbReference type="PROSITE" id="PS00211">
    <property type="entry name" value="ABC_TRANSPORTER_1"/>
    <property type="match status" value="1"/>
</dbReference>
<dbReference type="Pfam" id="PF08402">
    <property type="entry name" value="TOBE_2"/>
    <property type="match status" value="1"/>
</dbReference>
<keyword evidence="3 5" id="KW-0067">ATP-binding</keyword>
<evidence type="ECO:0000256" key="2">
    <source>
        <dbReference type="ARBA" id="ARBA00022741"/>
    </source>
</evidence>
<evidence type="ECO:0000256" key="3">
    <source>
        <dbReference type="ARBA" id="ARBA00022840"/>
    </source>
</evidence>
<dbReference type="PANTHER" id="PTHR42781">
    <property type="entry name" value="SPERMIDINE/PUTRESCINE IMPORT ATP-BINDING PROTEIN POTA"/>
    <property type="match status" value="1"/>
</dbReference>
<reference evidence="5 6" key="1">
    <citation type="submission" date="2016-12" db="EMBL/GenBank/DDBJ databases">
        <title>Thioflexothrix psekupsii D3 genome sequencing and assembly.</title>
        <authorList>
            <person name="Fomenkov A."/>
            <person name="Vincze T."/>
            <person name="Grabovich M."/>
            <person name="Anton B.P."/>
            <person name="Dubinina G."/>
            <person name="Orlova M."/>
            <person name="Belousova E."/>
            <person name="Roberts R.J."/>
        </authorList>
    </citation>
    <scope>NUCLEOTIDE SEQUENCE [LARGE SCALE GENOMIC DNA]</scope>
    <source>
        <strain evidence="5">D3</strain>
    </source>
</reference>
<dbReference type="InterPro" id="IPR008995">
    <property type="entry name" value="Mo/tungstate-bd_C_term_dom"/>
</dbReference>
<dbReference type="FunFam" id="3.40.50.300:FF:000425">
    <property type="entry name" value="Probable ABC transporter, ATP-binding subunit"/>
    <property type="match status" value="1"/>
</dbReference>
<protein>
    <submittedName>
        <fullName evidence="5">ABC transporter ATP-binding protein</fullName>
    </submittedName>
</protein>
<dbReference type="Gene3D" id="3.40.50.300">
    <property type="entry name" value="P-loop containing nucleotide triphosphate hydrolases"/>
    <property type="match status" value="1"/>
</dbReference>
<accession>A0A251X562</accession>
<dbReference type="EMBL" id="MSLT01000023">
    <property type="protein sequence ID" value="OUD12077.1"/>
    <property type="molecule type" value="Genomic_DNA"/>
</dbReference>
<dbReference type="SUPFAM" id="SSF50331">
    <property type="entry name" value="MOP-like"/>
    <property type="match status" value="1"/>
</dbReference>
<dbReference type="GO" id="GO:0015697">
    <property type="term" value="P:quaternary ammonium group transport"/>
    <property type="evidence" value="ECO:0007669"/>
    <property type="project" value="UniProtKB-ARBA"/>
</dbReference>
<dbReference type="OrthoDB" id="9802264at2"/>
<name>A0A251X562_9GAMM</name>
<dbReference type="Proteomes" id="UP000194798">
    <property type="component" value="Unassembled WGS sequence"/>
</dbReference>